<dbReference type="SUPFAM" id="SSF55811">
    <property type="entry name" value="Nudix"/>
    <property type="match status" value="2"/>
</dbReference>
<dbReference type="GO" id="GO:0005737">
    <property type="term" value="C:cytoplasm"/>
    <property type="evidence" value="ECO:0007669"/>
    <property type="project" value="TreeGrafter"/>
</dbReference>
<dbReference type="AlphaFoldDB" id="A0AAP0C901"/>
<comment type="caution">
    <text evidence="9">The sequence shown here is derived from an EMBL/GenBank/DDBJ whole genome shotgun (WGS) entry which is preliminary data.</text>
</comment>
<feature type="domain" description="Nudix hydrolase" evidence="8">
    <location>
        <begin position="190"/>
        <end position="326"/>
    </location>
</feature>
<feature type="domain" description="Nudix hydrolase" evidence="8">
    <location>
        <begin position="18"/>
        <end position="154"/>
    </location>
</feature>
<protein>
    <recommendedName>
        <fullName evidence="8">Nudix hydrolase domain-containing protein</fullName>
    </recommendedName>
</protein>
<comment type="similarity">
    <text evidence="3">Belongs to the Nudix hydrolase family.</text>
</comment>
<dbReference type="InterPro" id="IPR020084">
    <property type="entry name" value="NUDIX_hydrolase_CS"/>
</dbReference>
<proteinExistence type="inferred from homology"/>
<evidence type="ECO:0000256" key="7">
    <source>
        <dbReference type="ARBA" id="ARBA00023211"/>
    </source>
</evidence>
<dbReference type="Gene3D" id="3.90.79.10">
    <property type="entry name" value="Nucleoside Triphosphate Pyrophosphohydrolase"/>
    <property type="match status" value="2"/>
</dbReference>
<dbReference type="PROSITE" id="PS00893">
    <property type="entry name" value="NUDIX_BOX"/>
    <property type="match status" value="2"/>
</dbReference>
<dbReference type="FunFam" id="3.90.79.10:FF:000022">
    <property type="entry name" value="Nudix hydrolase 17, mitochondrial"/>
    <property type="match status" value="2"/>
</dbReference>
<name>A0AAP0C901_9ASTR</name>
<evidence type="ECO:0000259" key="8">
    <source>
        <dbReference type="PROSITE" id="PS51462"/>
    </source>
</evidence>
<keyword evidence="4" id="KW-0479">Metal-binding</keyword>
<dbReference type="PROSITE" id="PS51462">
    <property type="entry name" value="NUDIX"/>
    <property type="match status" value="2"/>
</dbReference>
<evidence type="ECO:0000313" key="10">
    <source>
        <dbReference type="Proteomes" id="UP001408789"/>
    </source>
</evidence>
<dbReference type="Pfam" id="PF00293">
    <property type="entry name" value="NUDIX"/>
    <property type="match status" value="2"/>
</dbReference>
<evidence type="ECO:0000256" key="5">
    <source>
        <dbReference type="ARBA" id="ARBA00022801"/>
    </source>
</evidence>
<keyword evidence="5" id="KW-0378">Hydrolase</keyword>
<organism evidence="9 10">
    <name type="scientific">Deinandra increscens subsp. villosa</name>
    <dbReference type="NCBI Taxonomy" id="3103831"/>
    <lineage>
        <taxon>Eukaryota</taxon>
        <taxon>Viridiplantae</taxon>
        <taxon>Streptophyta</taxon>
        <taxon>Embryophyta</taxon>
        <taxon>Tracheophyta</taxon>
        <taxon>Spermatophyta</taxon>
        <taxon>Magnoliopsida</taxon>
        <taxon>eudicotyledons</taxon>
        <taxon>Gunneridae</taxon>
        <taxon>Pentapetalae</taxon>
        <taxon>asterids</taxon>
        <taxon>campanulids</taxon>
        <taxon>Asterales</taxon>
        <taxon>Asteraceae</taxon>
        <taxon>Asteroideae</taxon>
        <taxon>Heliantheae alliance</taxon>
        <taxon>Madieae</taxon>
        <taxon>Madiinae</taxon>
        <taxon>Deinandra</taxon>
    </lineage>
</organism>
<sequence length="339" mass="38736">MVSMVSRSGRQLQRYNQGQRQVVGCIPYRIKMGSEKKLEDALEVLVISAQRKGKGMLFPKGGWESDESVKEAALRESLEEAGVFGTVEGVLGTWCFKSKGNDGYYEGQMFPLLVEEQLEFWPEKHIRQRVWVSVPKAKEVCHYSWMKEALDLLVMRLESTRTPSINLMELKSMVSMVSRSGRELQRYNQGQRQVVGCIPYRIKMGSEKKLEDALEVLVISAQRKGKGMLFPKGGWESDESVKEAALRESLEEAGVFGTVEGVLGTWCFKSKGNDGYYEGQMFPLLVEEQLDFWPEKHIRQRVWMSVPKAKEVCHYSWMKEALDLLVTRLELTQTPSSNL</sequence>
<dbReference type="GO" id="GO:0046872">
    <property type="term" value="F:metal ion binding"/>
    <property type="evidence" value="ECO:0007669"/>
    <property type="project" value="UniProtKB-KW"/>
</dbReference>
<dbReference type="Proteomes" id="UP001408789">
    <property type="component" value="Unassembled WGS sequence"/>
</dbReference>
<dbReference type="InterPro" id="IPR015797">
    <property type="entry name" value="NUDIX_hydrolase-like_dom_sf"/>
</dbReference>
<dbReference type="InterPro" id="IPR047198">
    <property type="entry name" value="DDP-like_NUDIX"/>
</dbReference>
<evidence type="ECO:0000256" key="1">
    <source>
        <dbReference type="ARBA" id="ARBA00001936"/>
    </source>
</evidence>
<dbReference type="CDD" id="cd04666">
    <property type="entry name" value="NUDIX_DIPP2_like_Nudt4"/>
    <property type="match status" value="2"/>
</dbReference>
<dbReference type="PANTHER" id="PTHR12629:SF42">
    <property type="entry name" value="OS02G0734300 PROTEIN"/>
    <property type="match status" value="1"/>
</dbReference>
<reference evidence="9 10" key="1">
    <citation type="submission" date="2024-04" db="EMBL/GenBank/DDBJ databases">
        <title>The reference genome of an endangered Asteraceae, Deinandra increscens subsp. villosa, native to the Central Coast of California.</title>
        <authorList>
            <person name="Guilliams M."/>
            <person name="Hasenstab-Lehman K."/>
            <person name="Meyer R."/>
            <person name="Mcevoy S."/>
        </authorList>
    </citation>
    <scope>NUCLEOTIDE SEQUENCE [LARGE SCALE GENOMIC DNA]</scope>
    <source>
        <tissue evidence="9">Leaf</tissue>
    </source>
</reference>
<evidence type="ECO:0000256" key="6">
    <source>
        <dbReference type="ARBA" id="ARBA00022842"/>
    </source>
</evidence>
<dbReference type="GO" id="GO:0016462">
    <property type="term" value="F:pyrophosphatase activity"/>
    <property type="evidence" value="ECO:0007669"/>
    <property type="project" value="InterPro"/>
</dbReference>
<evidence type="ECO:0000313" key="9">
    <source>
        <dbReference type="EMBL" id="KAK9049299.1"/>
    </source>
</evidence>
<accession>A0AAP0C901</accession>
<keyword evidence="7" id="KW-0464">Manganese</keyword>
<dbReference type="EMBL" id="JBCNJP010007372">
    <property type="protein sequence ID" value="KAK9049299.1"/>
    <property type="molecule type" value="Genomic_DNA"/>
</dbReference>
<comment type="cofactor">
    <cofactor evidence="2">
        <name>Mg(2+)</name>
        <dbReference type="ChEBI" id="CHEBI:18420"/>
    </cofactor>
</comment>
<evidence type="ECO:0000256" key="2">
    <source>
        <dbReference type="ARBA" id="ARBA00001946"/>
    </source>
</evidence>
<dbReference type="PANTHER" id="PTHR12629">
    <property type="entry name" value="DIPHOSPHOINOSITOL POLYPHOSPHATE PHOSPHOHYDROLASE"/>
    <property type="match status" value="1"/>
</dbReference>
<dbReference type="InterPro" id="IPR000086">
    <property type="entry name" value="NUDIX_hydrolase_dom"/>
</dbReference>
<keyword evidence="6" id="KW-0460">Magnesium</keyword>
<comment type="cofactor">
    <cofactor evidence="1">
        <name>Mn(2+)</name>
        <dbReference type="ChEBI" id="CHEBI:29035"/>
    </cofactor>
</comment>
<evidence type="ECO:0000256" key="4">
    <source>
        <dbReference type="ARBA" id="ARBA00022723"/>
    </source>
</evidence>
<keyword evidence="10" id="KW-1185">Reference proteome</keyword>
<dbReference type="GO" id="GO:0005634">
    <property type="term" value="C:nucleus"/>
    <property type="evidence" value="ECO:0007669"/>
    <property type="project" value="TreeGrafter"/>
</dbReference>
<evidence type="ECO:0000256" key="3">
    <source>
        <dbReference type="ARBA" id="ARBA00005582"/>
    </source>
</evidence>
<gene>
    <name evidence="9" type="ORF">SSX86_031733</name>
</gene>